<protein>
    <recommendedName>
        <fullName evidence="6">Peptidyl-prolyl cis-trans isomerase</fullName>
        <ecNumber evidence="6">5.2.1.8</ecNumber>
    </recommendedName>
</protein>
<evidence type="ECO:0000256" key="6">
    <source>
        <dbReference type="RuleBase" id="RU003915"/>
    </source>
</evidence>
<dbReference type="EMBL" id="CP039393">
    <property type="protein sequence ID" value="QCD36277.1"/>
    <property type="molecule type" value="Genomic_DNA"/>
</dbReference>
<dbReference type="KEGG" id="mgod:E7746_10495"/>
<dbReference type="InterPro" id="IPR001179">
    <property type="entry name" value="PPIase_FKBP_dom"/>
</dbReference>
<dbReference type="GO" id="GO:0003755">
    <property type="term" value="F:peptidyl-prolyl cis-trans isomerase activity"/>
    <property type="evidence" value="ECO:0007669"/>
    <property type="project" value="UniProtKB-UniRule"/>
</dbReference>
<evidence type="ECO:0000256" key="4">
    <source>
        <dbReference type="ARBA" id="ARBA00023235"/>
    </source>
</evidence>
<dbReference type="PANTHER" id="PTHR43811:SF19">
    <property type="entry name" value="39 KDA FK506-BINDING NUCLEAR PROTEIN"/>
    <property type="match status" value="1"/>
</dbReference>
<dbReference type="PROSITE" id="PS51257">
    <property type="entry name" value="PROKAR_LIPOPROTEIN"/>
    <property type="match status" value="1"/>
</dbReference>
<dbReference type="Pfam" id="PF00254">
    <property type="entry name" value="FKBP_C"/>
    <property type="match status" value="1"/>
</dbReference>
<dbReference type="PANTHER" id="PTHR43811">
    <property type="entry name" value="FKBP-TYPE PEPTIDYL-PROLYL CIS-TRANS ISOMERASE FKPA"/>
    <property type="match status" value="1"/>
</dbReference>
<reference evidence="8 9" key="1">
    <citation type="submission" date="2019-02" db="EMBL/GenBank/DDBJ databases">
        <title>Isolation and identification of novel species under the genus Muribaculum.</title>
        <authorList>
            <person name="Miyake S."/>
            <person name="Ding Y."/>
            <person name="Low A."/>
            <person name="Soh M."/>
            <person name="Seedorf H."/>
        </authorList>
    </citation>
    <scope>NUCLEOTIDE SEQUENCE [LARGE SCALE GENOMIC DNA]</scope>
    <source>
        <strain evidence="8 9">TLL-A4</strain>
    </source>
</reference>
<comment type="similarity">
    <text evidence="2 6">Belongs to the FKBP-type PPIase family.</text>
</comment>
<evidence type="ECO:0000256" key="2">
    <source>
        <dbReference type="ARBA" id="ARBA00006577"/>
    </source>
</evidence>
<accession>A0A4V1D1T0</accession>
<dbReference type="Proteomes" id="UP000297031">
    <property type="component" value="Chromosome"/>
</dbReference>
<organism evidence="8 9">
    <name type="scientific">Muribaculum gordoncarteri</name>
    <dbReference type="NCBI Taxonomy" id="2530390"/>
    <lineage>
        <taxon>Bacteria</taxon>
        <taxon>Pseudomonadati</taxon>
        <taxon>Bacteroidota</taxon>
        <taxon>Bacteroidia</taxon>
        <taxon>Bacteroidales</taxon>
        <taxon>Muribaculaceae</taxon>
        <taxon>Muribaculum</taxon>
    </lineage>
</organism>
<dbReference type="AlphaFoldDB" id="A0A4V1D1T0"/>
<evidence type="ECO:0000313" key="8">
    <source>
        <dbReference type="EMBL" id="QCD36277.1"/>
    </source>
</evidence>
<keyword evidence="3 5" id="KW-0697">Rotamase</keyword>
<gene>
    <name evidence="8" type="ORF">E7746_10495</name>
</gene>
<proteinExistence type="inferred from homology"/>
<dbReference type="InterPro" id="IPR046357">
    <property type="entry name" value="PPIase_dom_sf"/>
</dbReference>
<evidence type="ECO:0000256" key="3">
    <source>
        <dbReference type="ARBA" id="ARBA00023110"/>
    </source>
</evidence>
<evidence type="ECO:0000259" key="7">
    <source>
        <dbReference type="PROSITE" id="PS50059"/>
    </source>
</evidence>
<dbReference type="SUPFAM" id="SSF54534">
    <property type="entry name" value="FKBP-like"/>
    <property type="match status" value="1"/>
</dbReference>
<sequence>MKKLPLIFLFIGLVVGFISCSEEDENWNEYKEWRNTNNAWLTEQGKRLNPDGTRYYDTIRPDYDKGQYVLAHWFNDRKLTQGNLKPYYTSTVDVKYIGRLYNDEPFDSSYTLMADYGDSIFRTKVGRVIAGWTILLQEMHVGDSVEVLIPYQSAYGASGSGSIPPYSNLKFGVKLVNVPFWEIEE</sequence>
<dbReference type="EC" id="5.2.1.8" evidence="6"/>
<evidence type="ECO:0000313" key="9">
    <source>
        <dbReference type="Proteomes" id="UP000297031"/>
    </source>
</evidence>
<dbReference type="Gene3D" id="3.10.50.40">
    <property type="match status" value="1"/>
</dbReference>
<dbReference type="OrthoDB" id="9814548at2"/>
<keyword evidence="9" id="KW-1185">Reference proteome</keyword>
<dbReference type="PROSITE" id="PS50059">
    <property type="entry name" value="FKBP_PPIASE"/>
    <property type="match status" value="1"/>
</dbReference>
<dbReference type="RefSeq" id="WP_123395706.1">
    <property type="nucleotide sequence ID" value="NZ_CANQMU010000003.1"/>
</dbReference>
<evidence type="ECO:0000256" key="1">
    <source>
        <dbReference type="ARBA" id="ARBA00000971"/>
    </source>
</evidence>
<feature type="domain" description="PPIase FKBP-type" evidence="7">
    <location>
        <begin position="89"/>
        <end position="179"/>
    </location>
</feature>
<keyword evidence="4 5" id="KW-0413">Isomerase</keyword>
<name>A0A4V1D1T0_9BACT</name>
<evidence type="ECO:0000256" key="5">
    <source>
        <dbReference type="PROSITE-ProRule" id="PRU00277"/>
    </source>
</evidence>
<comment type="catalytic activity">
    <reaction evidence="1 5 6">
        <text>[protein]-peptidylproline (omega=180) = [protein]-peptidylproline (omega=0)</text>
        <dbReference type="Rhea" id="RHEA:16237"/>
        <dbReference type="Rhea" id="RHEA-COMP:10747"/>
        <dbReference type="Rhea" id="RHEA-COMP:10748"/>
        <dbReference type="ChEBI" id="CHEBI:83833"/>
        <dbReference type="ChEBI" id="CHEBI:83834"/>
        <dbReference type="EC" id="5.2.1.8"/>
    </reaction>
</comment>